<evidence type="ECO:0000313" key="3">
    <source>
        <dbReference type="Proteomes" id="UP001321520"/>
    </source>
</evidence>
<organism evidence="2 3">
    <name type="scientific">Microbulbifer spongiae</name>
    <dbReference type="NCBI Taxonomy" id="2944933"/>
    <lineage>
        <taxon>Bacteria</taxon>
        <taxon>Pseudomonadati</taxon>
        <taxon>Pseudomonadota</taxon>
        <taxon>Gammaproteobacteria</taxon>
        <taxon>Cellvibrionales</taxon>
        <taxon>Microbulbiferaceae</taxon>
        <taxon>Microbulbifer</taxon>
    </lineage>
</organism>
<dbReference type="Pfam" id="PF05235">
    <property type="entry name" value="CHAD"/>
    <property type="match status" value="1"/>
</dbReference>
<dbReference type="PANTHER" id="PTHR39339:SF1">
    <property type="entry name" value="CHAD DOMAIN-CONTAINING PROTEIN"/>
    <property type="match status" value="1"/>
</dbReference>
<evidence type="ECO:0000313" key="2">
    <source>
        <dbReference type="EMBL" id="WKD49623.1"/>
    </source>
</evidence>
<evidence type="ECO:0000259" key="1">
    <source>
        <dbReference type="PROSITE" id="PS51708"/>
    </source>
</evidence>
<protein>
    <submittedName>
        <fullName evidence="2">CHAD domain-containing protein</fullName>
    </submittedName>
</protein>
<dbReference type="SMART" id="SM00880">
    <property type="entry name" value="CHAD"/>
    <property type="match status" value="1"/>
</dbReference>
<dbReference type="Gene3D" id="1.40.20.10">
    <property type="entry name" value="CHAD domain"/>
    <property type="match status" value="1"/>
</dbReference>
<accession>A0ABY9EC08</accession>
<dbReference type="InterPro" id="IPR038186">
    <property type="entry name" value="CHAD_dom_sf"/>
</dbReference>
<dbReference type="EMBL" id="CP098023">
    <property type="protein sequence ID" value="WKD49623.1"/>
    <property type="molecule type" value="Genomic_DNA"/>
</dbReference>
<name>A0ABY9EC08_9GAMM</name>
<dbReference type="RefSeq" id="WP_301415475.1">
    <property type="nucleotide sequence ID" value="NZ_CP098023.1"/>
</dbReference>
<feature type="domain" description="CHAD" evidence="1">
    <location>
        <begin position="81"/>
        <end position="340"/>
    </location>
</feature>
<proteinExistence type="predicted"/>
<dbReference type="PANTHER" id="PTHR39339">
    <property type="entry name" value="SLR1444 PROTEIN"/>
    <property type="match status" value="1"/>
</dbReference>
<dbReference type="InterPro" id="IPR007899">
    <property type="entry name" value="CHAD_dom"/>
</dbReference>
<dbReference type="PROSITE" id="PS51708">
    <property type="entry name" value="CHAD"/>
    <property type="match status" value="1"/>
</dbReference>
<keyword evidence="3" id="KW-1185">Reference proteome</keyword>
<sequence>MSCLPSEPWKRYCTLAGPAGHDRRLNCKPGYSGCRTDCTSAQRQVAGTAQRSPCKIGKPALEPIGAQWATAETMVYRLNSKQTLAAALAATAQAEVADAISALNTLPEHEAVHEVRKHCKKMRALLRLIRADHKALYRRENAHYRTLANQLSANRDLVSIHDAFAAIAKPADFPRTHAFITGRSGQLGDRAALGQVGELLLQGAGRILFWPLAQLRWEHSQRGFLNTYRHACSLKTVAISRKSAEALHQYRKRTKDHWYHCRLLQERYPPLADRCTPLEALAQALGDWRDLYLLCTLLKAEEEALSGELIPLLETASQRRAALFHQIKRLSADLFPRGKFALFGAHT</sequence>
<dbReference type="Proteomes" id="UP001321520">
    <property type="component" value="Chromosome"/>
</dbReference>
<reference evidence="2 3" key="1">
    <citation type="submission" date="2022-05" db="EMBL/GenBank/DDBJ databases">
        <title>Microbulbifer sp. nov., isolated from sponge.</title>
        <authorList>
            <person name="Gao L."/>
        </authorList>
    </citation>
    <scope>NUCLEOTIDE SEQUENCE [LARGE SCALE GENOMIC DNA]</scope>
    <source>
        <strain evidence="2 3">MI-G</strain>
    </source>
</reference>
<gene>
    <name evidence="2" type="ORF">M8T91_17300</name>
</gene>